<accession>A0A0J6EK40</accession>
<reference evidence="3" key="2">
    <citation type="submission" date="2015-10" db="EMBL/GenBank/DDBJ databases">
        <authorList>
            <person name="Dunlap C."/>
        </authorList>
    </citation>
    <scope>NUCLEOTIDE SEQUENCE</scope>
    <source>
        <strain evidence="3">GO-13</strain>
    </source>
</reference>
<dbReference type="Proteomes" id="UP000036168">
    <property type="component" value="Unassembled WGS sequence"/>
</dbReference>
<dbReference type="Pfam" id="PF13668">
    <property type="entry name" value="Ferritin_2"/>
    <property type="match status" value="1"/>
</dbReference>
<dbReference type="OrthoDB" id="573482at2"/>
<sequence>MWHVQTFYPVRQHDRLIKDIEKAVNGEHSAVICYQKLAQMAATPDIKKQILEIRQDEIRHFNTFINLFMSIAGRKPDIKITEPCPDQYKTGLEFAFKDEQETVDFYLNIADYTRDKTVKQAFKRAAADEQNHAVWFLYFLTKQPARDPFQ</sequence>
<dbReference type="GO" id="GO:0004322">
    <property type="term" value="F:ferroxidase activity"/>
    <property type="evidence" value="ECO:0007669"/>
    <property type="project" value="TreeGrafter"/>
</dbReference>
<reference evidence="3 6" key="1">
    <citation type="journal article" date="2015" name="Int. J. Syst. Evol. Microbiol.">
        <title>Bacillus glycinifermentans sp. nov., isolated from fermented soybean paste.</title>
        <authorList>
            <person name="Kim S.J."/>
            <person name="Dunlap C.A."/>
            <person name="Kwon S.W."/>
            <person name="Rooney A.P."/>
        </authorList>
    </citation>
    <scope>NUCLEOTIDE SEQUENCE [LARGE SCALE GENOMIC DNA]</scope>
    <source>
        <strain evidence="3 6">GO-13</strain>
    </source>
</reference>
<dbReference type="PANTHER" id="PTHR30295:SF0">
    <property type="entry name" value="BACTERIOFERRITIN"/>
    <property type="match status" value="1"/>
</dbReference>
<keyword evidence="8" id="KW-1185">Reference proteome</keyword>
<dbReference type="Proteomes" id="UP001341297">
    <property type="component" value="Unassembled WGS sequence"/>
</dbReference>
<gene>
    <name evidence="3" type="ORF">AB447_219730</name>
    <name evidence="5" type="ORF">EQZ20_06235</name>
    <name evidence="4" type="ORF">P8828_23130</name>
</gene>
<dbReference type="InterPro" id="IPR012347">
    <property type="entry name" value="Ferritin-like"/>
</dbReference>
<dbReference type="GO" id="GO:0020037">
    <property type="term" value="F:heme binding"/>
    <property type="evidence" value="ECO:0007669"/>
    <property type="project" value="TreeGrafter"/>
</dbReference>
<dbReference type="GO" id="GO:0006879">
    <property type="term" value="P:intracellular iron ion homeostasis"/>
    <property type="evidence" value="ECO:0007669"/>
    <property type="project" value="UniProtKB-KW"/>
</dbReference>
<proteinExistence type="predicted"/>
<dbReference type="CDD" id="cd00657">
    <property type="entry name" value="Ferritin_like"/>
    <property type="match status" value="1"/>
</dbReference>
<evidence type="ECO:0000313" key="4">
    <source>
        <dbReference type="EMBL" id="MEC0487643.1"/>
    </source>
</evidence>
<dbReference type="SUPFAM" id="SSF47240">
    <property type="entry name" value="Ferritin-like"/>
    <property type="match status" value="1"/>
</dbReference>
<dbReference type="PANTHER" id="PTHR30295">
    <property type="entry name" value="BACTERIOFERRITIN"/>
    <property type="match status" value="1"/>
</dbReference>
<dbReference type="KEGG" id="bgy:BGLY_1181"/>
<evidence type="ECO:0000256" key="2">
    <source>
        <dbReference type="ARBA" id="ARBA00023004"/>
    </source>
</evidence>
<dbReference type="PATRIC" id="fig|1664069.3.peg.3839"/>
<dbReference type="STRING" id="1664069.BGLY_1181"/>
<evidence type="ECO:0000313" key="6">
    <source>
        <dbReference type="Proteomes" id="UP000036168"/>
    </source>
</evidence>
<evidence type="ECO:0000313" key="5">
    <source>
        <dbReference type="EMBL" id="QAT67795.1"/>
    </source>
</evidence>
<dbReference type="RefSeq" id="WP_046131323.1">
    <property type="nucleotide sequence ID" value="NZ_CP023481.1"/>
</dbReference>
<dbReference type="EMBL" id="CP035232">
    <property type="protein sequence ID" value="QAT67795.1"/>
    <property type="molecule type" value="Genomic_DNA"/>
</dbReference>
<dbReference type="EMBL" id="LECW02000022">
    <property type="protein sequence ID" value="KRT93326.1"/>
    <property type="molecule type" value="Genomic_DNA"/>
</dbReference>
<dbReference type="EMBL" id="JARRTL010000034">
    <property type="protein sequence ID" value="MEC0487643.1"/>
    <property type="molecule type" value="Genomic_DNA"/>
</dbReference>
<evidence type="ECO:0000256" key="1">
    <source>
        <dbReference type="ARBA" id="ARBA00022434"/>
    </source>
</evidence>
<protein>
    <submittedName>
        <fullName evidence="4">Ferritin-like domain-containing protein</fullName>
    </submittedName>
</protein>
<accession>A0A0J6EA07</accession>
<organism evidence="3 6">
    <name type="scientific">Bacillus glycinifermentans</name>
    <dbReference type="NCBI Taxonomy" id="1664069"/>
    <lineage>
        <taxon>Bacteria</taxon>
        <taxon>Bacillati</taxon>
        <taxon>Bacillota</taxon>
        <taxon>Bacilli</taxon>
        <taxon>Bacillales</taxon>
        <taxon>Bacillaceae</taxon>
        <taxon>Bacillus</taxon>
    </lineage>
</organism>
<keyword evidence="1" id="KW-0409">Iron storage</keyword>
<dbReference type="Proteomes" id="UP000288675">
    <property type="component" value="Chromosome"/>
</dbReference>
<reference evidence="4 8" key="4">
    <citation type="submission" date="2023-03" db="EMBL/GenBank/DDBJ databases">
        <title>Agriculturally important microbes genome sequencing.</title>
        <authorList>
            <person name="Dunlap C."/>
        </authorList>
    </citation>
    <scope>NUCLEOTIDE SEQUENCE [LARGE SCALE GENOMIC DNA]</scope>
    <source>
        <strain evidence="4 8">CBP-3203</strain>
    </source>
</reference>
<name>A0A0J6EA07_9BACI</name>
<keyword evidence="2" id="KW-0408">Iron</keyword>
<evidence type="ECO:0000313" key="7">
    <source>
        <dbReference type="Proteomes" id="UP000288675"/>
    </source>
</evidence>
<dbReference type="InterPro" id="IPR009078">
    <property type="entry name" value="Ferritin-like_SF"/>
</dbReference>
<dbReference type="GO" id="GO:0005506">
    <property type="term" value="F:iron ion binding"/>
    <property type="evidence" value="ECO:0007669"/>
    <property type="project" value="TreeGrafter"/>
</dbReference>
<dbReference type="GO" id="GO:0005829">
    <property type="term" value="C:cytosol"/>
    <property type="evidence" value="ECO:0007669"/>
    <property type="project" value="TreeGrafter"/>
</dbReference>
<evidence type="ECO:0000313" key="3">
    <source>
        <dbReference type="EMBL" id="KRT93326.1"/>
    </source>
</evidence>
<dbReference type="Gene3D" id="1.20.1260.10">
    <property type="match status" value="1"/>
</dbReference>
<dbReference type="GeneID" id="82852276"/>
<dbReference type="AlphaFoldDB" id="A0A0J6EA07"/>
<reference evidence="5 7" key="3">
    <citation type="submission" date="2019-01" db="EMBL/GenBank/DDBJ databases">
        <title>Genome sequence of Bacillus glycinifermentans SRCM103574.</title>
        <authorList>
            <person name="Kong H.-J."/>
            <person name="Jeong S.-Y."/>
            <person name="Jeong D.-Y."/>
        </authorList>
    </citation>
    <scope>NUCLEOTIDE SEQUENCE [LARGE SCALE GENOMIC DNA]</scope>
    <source>
        <strain evidence="5 7">SRCM103574</strain>
    </source>
</reference>
<evidence type="ECO:0000313" key="8">
    <source>
        <dbReference type="Proteomes" id="UP001341297"/>
    </source>
</evidence>